<dbReference type="EMBL" id="JAACFV010000023">
    <property type="protein sequence ID" value="KAF7511080.1"/>
    <property type="molecule type" value="Genomic_DNA"/>
</dbReference>
<protein>
    <submittedName>
        <fullName evidence="1">Uncharacterized protein</fullName>
    </submittedName>
</protein>
<gene>
    <name evidence="1" type="ORF">GJ744_005311</name>
</gene>
<keyword evidence="2" id="KW-1185">Reference proteome</keyword>
<evidence type="ECO:0000313" key="1">
    <source>
        <dbReference type="EMBL" id="KAF7511080.1"/>
    </source>
</evidence>
<sequence length="122" mass="13456">MPPASSPPVVGEGANLVSTYIHAITHPALVNIGAQFHQETRTSKTLRIPRVLGSVRDDTNLKDSSSCPNTIESYLQSVDRREILYVGMQTSRSAQVFDQHLIRMIDDLLSQVEVTATQRAIP</sequence>
<dbReference type="Proteomes" id="UP000606974">
    <property type="component" value="Unassembled WGS sequence"/>
</dbReference>
<comment type="caution">
    <text evidence="1">The sequence shown here is derived from an EMBL/GenBank/DDBJ whole genome shotgun (WGS) entry which is preliminary data.</text>
</comment>
<dbReference type="AlphaFoldDB" id="A0A8H7AL07"/>
<organism evidence="1 2">
    <name type="scientific">Endocarpon pusillum</name>
    <dbReference type="NCBI Taxonomy" id="364733"/>
    <lineage>
        <taxon>Eukaryota</taxon>
        <taxon>Fungi</taxon>
        <taxon>Dikarya</taxon>
        <taxon>Ascomycota</taxon>
        <taxon>Pezizomycotina</taxon>
        <taxon>Eurotiomycetes</taxon>
        <taxon>Chaetothyriomycetidae</taxon>
        <taxon>Verrucariales</taxon>
        <taxon>Verrucariaceae</taxon>
        <taxon>Endocarpon</taxon>
    </lineage>
</organism>
<proteinExistence type="predicted"/>
<dbReference type="OrthoDB" id="10299759at2759"/>
<reference evidence="1" key="1">
    <citation type="submission" date="2020-02" db="EMBL/GenBank/DDBJ databases">
        <authorList>
            <person name="Palmer J.M."/>
        </authorList>
    </citation>
    <scope>NUCLEOTIDE SEQUENCE</scope>
    <source>
        <strain evidence="1">EPUS1.4</strain>
        <tissue evidence="1">Thallus</tissue>
    </source>
</reference>
<name>A0A8H7AL07_9EURO</name>
<evidence type="ECO:0000313" key="2">
    <source>
        <dbReference type="Proteomes" id="UP000606974"/>
    </source>
</evidence>
<accession>A0A8H7AL07</accession>